<evidence type="ECO:0000256" key="3">
    <source>
        <dbReference type="PROSITE-ProRule" id="PRU00473"/>
    </source>
</evidence>
<evidence type="ECO:0000256" key="2">
    <source>
        <dbReference type="ARBA" id="ARBA00023136"/>
    </source>
</evidence>
<evidence type="ECO:0000256" key="4">
    <source>
        <dbReference type="SAM" id="Phobius"/>
    </source>
</evidence>
<keyword evidence="4" id="KW-0812">Transmembrane</keyword>
<gene>
    <name evidence="6" type="primary">ompA</name>
</gene>
<protein>
    <submittedName>
        <fullName evidence="6">Cell envelope bio</fullName>
    </submittedName>
</protein>
<geneLocation type="plasmid" evidence="6">
    <name>p505108-T6SS</name>
</geneLocation>
<dbReference type="InterPro" id="IPR006664">
    <property type="entry name" value="OMP_bac"/>
</dbReference>
<feature type="transmembrane region" description="Helical" evidence="4">
    <location>
        <begin position="33"/>
        <end position="50"/>
    </location>
</feature>
<evidence type="ECO:0000259" key="5">
    <source>
        <dbReference type="PROSITE" id="PS51123"/>
    </source>
</evidence>
<dbReference type="Pfam" id="PF00691">
    <property type="entry name" value="OmpA"/>
    <property type="match status" value="1"/>
</dbReference>
<dbReference type="SUPFAM" id="SSF103088">
    <property type="entry name" value="OmpA-like"/>
    <property type="match status" value="1"/>
</dbReference>
<dbReference type="RefSeq" id="WP_054628787.1">
    <property type="nucleotide sequence ID" value="NZ_CABMLV010000002.1"/>
</dbReference>
<reference evidence="6" key="2">
    <citation type="submission" date="2019-05" db="EMBL/GenBank/DDBJ databases">
        <authorList>
            <person name="Shi L."/>
            <person name="Feng J."/>
            <person name="Zhang D."/>
            <person name="Zhou D."/>
        </authorList>
    </citation>
    <scope>NUCLEOTIDE SEQUENCE</scope>
    <source>
        <strain evidence="6">505108</strain>
        <plasmid evidence="6">p505108-T6SS</plasmid>
    </source>
</reference>
<dbReference type="AlphaFoldDB" id="A0A222ZCN4"/>
<feature type="domain" description="OmpA-like" evidence="5">
    <location>
        <begin position="428"/>
        <end position="546"/>
    </location>
</feature>
<keyword evidence="6" id="KW-0614">Plasmid</keyword>
<keyword evidence="2 3" id="KW-0472">Membrane</keyword>
<name>A0A222ZCN4_CROSK</name>
<dbReference type="InterPro" id="IPR006665">
    <property type="entry name" value="OmpA-like"/>
</dbReference>
<evidence type="ECO:0000256" key="1">
    <source>
        <dbReference type="ARBA" id="ARBA00004442"/>
    </source>
</evidence>
<accession>A0A222ZCN4</accession>
<organism evidence="6">
    <name type="scientific">Cronobacter sakazakii</name>
    <name type="common">Enterobacter sakazakii</name>
    <dbReference type="NCBI Taxonomy" id="28141"/>
    <lineage>
        <taxon>Bacteria</taxon>
        <taxon>Pseudomonadati</taxon>
        <taxon>Pseudomonadota</taxon>
        <taxon>Gammaproteobacteria</taxon>
        <taxon>Enterobacterales</taxon>
        <taxon>Enterobacteriaceae</taxon>
        <taxon>Cronobacter</taxon>
    </lineage>
</organism>
<dbReference type="PANTHER" id="PTHR30329">
    <property type="entry name" value="STATOR ELEMENT OF FLAGELLAR MOTOR COMPLEX"/>
    <property type="match status" value="1"/>
</dbReference>
<dbReference type="InterPro" id="IPR050330">
    <property type="entry name" value="Bact_OuterMem_StrucFunc"/>
</dbReference>
<dbReference type="CDD" id="cd07185">
    <property type="entry name" value="OmpA_C-like"/>
    <property type="match status" value="1"/>
</dbReference>
<dbReference type="Gene3D" id="3.30.1330.60">
    <property type="entry name" value="OmpA-like domain"/>
    <property type="match status" value="1"/>
</dbReference>
<keyword evidence="4" id="KW-1133">Transmembrane helix</keyword>
<dbReference type="PROSITE" id="PS51123">
    <property type="entry name" value="OMPA_2"/>
    <property type="match status" value="1"/>
</dbReference>
<dbReference type="EMBL" id="KY978630">
    <property type="protein sequence ID" value="ASR82218.1"/>
    <property type="molecule type" value="Genomic_DNA"/>
</dbReference>
<dbReference type="PANTHER" id="PTHR30329:SF20">
    <property type="entry name" value="EXPORTED PROTEIN"/>
    <property type="match status" value="1"/>
</dbReference>
<reference evidence="6" key="1">
    <citation type="journal article" date="2018" name="Virulence">
        <title>Co-occurrence of 3 different resistance plasmids in a multi-drug resistant Cronobacter sakazakii isolate causing neonatal infections.</title>
        <authorList>
            <person name="Shi L."/>
            <person name="Liang Q."/>
            <person name="Zhan Z."/>
            <person name="Feng J."/>
            <person name="Zhao Y."/>
            <person name="Chen Y."/>
            <person name="Huang M."/>
            <person name="Tong Y."/>
            <person name="Wu W."/>
            <person name="Chen W."/>
            <person name="Li X."/>
            <person name="Yin Z."/>
            <person name="Wang J."/>
            <person name="Zhou D."/>
        </authorList>
    </citation>
    <scope>NUCLEOTIDE SEQUENCE</scope>
    <source>
        <strain evidence="6">505108</strain>
        <plasmid evidence="6">p505108-T6SS</plasmid>
    </source>
</reference>
<dbReference type="InterPro" id="IPR036737">
    <property type="entry name" value="OmpA-like_sf"/>
</dbReference>
<sequence length="567" mass="62588">MRERNRPLFTLFATVLALWLVLGFWPFSALNKLLLSVGILLTGGAALWYLRRYSLRRQASCAQVAAALLPPENFQGALVLVGGDTGALFPAGGDYRESRQGWYLRAANAEQLPLLAQHIALTRPALVSQLSILLAVVPEQQVCDDTLTQSLRVWHRSILACRNWLNGLPPVWSVVWLNTLDAGGNTLWFTLTPGRPGLQARQADHVTLPIAEWQREPAFSPSRLSPVLWLDSVMAFIHRYICQPLASPQNELPALPLAAVGVCMTSVESVVDNLWHKQIASMTTLPPLTQKSSEPLPLPDMLLASLPCWRGISCRMRDLRIAGVITFLFIGLALCASFMNNQRLVRRIGDHLARYHHLSGMPPAPKAQAQQRLRTDSQLLDDWLRRGEPLRYGLGLYQGEKLIPPLDAAISDWSAPVSSPPVNKNIITEPQTIRLDALSLFDTGQWRLKTGSTKVLVNALVGIKARPGWLIVVAGHTDDVGDERANQQLSLKRAEAVRDWMRDTGDVPESCFAVQGYGESRPAVPNTTAEGRALNRRVEISLVPQADACRLPDIPLPPSQDESGTQP</sequence>
<feature type="transmembrane region" description="Helical" evidence="4">
    <location>
        <begin position="319"/>
        <end position="339"/>
    </location>
</feature>
<dbReference type="GO" id="GO:0009279">
    <property type="term" value="C:cell outer membrane"/>
    <property type="evidence" value="ECO:0007669"/>
    <property type="project" value="UniProtKB-SubCell"/>
</dbReference>
<comment type="subcellular location">
    <subcellularLocation>
        <location evidence="1">Cell outer membrane</location>
    </subcellularLocation>
</comment>
<dbReference type="PRINTS" id="PR01021">
    <property type="entry name" value="OMPADOMAIN"/>
</dbReference>
<proteinExistence type="predicted"/>
<evidence type="ECO:0000313" key="6">
    <source>
        <dbReference type="EMBL" id="ASR82218.1"/>
    </source>
</evidence>